<dbReference type="Proteomes" id="UP000258927">
    <property type="component" value="Chromosome"/>
</dbReference>
<dbReference type="InterPro" id="IPR015421">
    <property type="entry name" value="PyrdxlP-dep_Trfase_major"/>
</dbReference>
<sequence>MEKVSAALRRIKPSASMAISQLALEKKAAGDDVIALSAGEPDFDTPEPIRNAAKRAMDEGKTRYTAASGIPELKAAIARKFARDNGIKTDPANCFVATGGKQIIYNAMMATLDEGDEAIIPAPYWVSYPEMVRLTGATPIILAADAAQGFKITPAQLDDAITDKTVWLLLNSPSNPTGAVYSADELKALAEVLRNYPHVMVLMDDIYEHLVYGDAKFATLAEVAPDLQDRIVTMNGVSKAYGMTGWRIGYCTGPSWLMAAMNKLQGQSTSNPCSIAQWASVEALEGDQSFLDKWRDAFSSRRDFVVDRLNKIEGMNCLTPDGAFYVYPSCASFIGKARADGKVIENDEDFVMGLLAEQNVASVHGGAYGLSPYFRVSYALSLPELERACDRIEAYCAGLN</sequence>
<dbReference type="GO" id="GO:0030170">
    <property type="term" value="F:pyridoxal phosphate binding"/>
    <property type="evidence" value="ECO:0007669"/>
    <property type="project" value="InterPro"/>
</dbReference>
<dbReference type="PROSITE" id="PS00105">
    <property type="entry name" value="AA_TRANSFER_CLASS_1"/>
    <property type="match status" value="1"/>
</dbReference>
<evidence type="ECO:0000256" key="1">
    <source>
        <dbReference type="ARBA" id="ARBA00001933"/>
    </source>
</evidence>
<evidence type="ECO:0000256" key="4">
    <source>
        <dbReference type="ARBA" id="ARBA00022576"/>
    </source>
</evidence>
<dbReference type="SUPFAM" id="SSF53383">
    <property type="entry name" value="PLP-dependent transferases"/>
    <property type="match status" value="1"/>
</dbReference>
<evidence type="ECO:0000256" key="3">
    <source>
        <dbReference type="ARBA" id="ARBA00011738"/>
    </source>
</evidence>
<protein>
    <recommendedName>
        <fullName evidence="8">Aminotransferase</fullName>
        <ecNumber evidence="8">2.6.1.-</ecNumber>
    </recommendedName>
</protein>
<dbReference type="FunFam" id="3.40.640.10:FF:000033">
    <property type="entry name" value="Aspartate aminotransferase"/>
    <property type="match status" value="1"/>
</dbReference>
<dbReference type="AlphaFoldDB" id="A0A2R4MCS0"/>
<dbReference type="PANTHER" id="PTHR46383:SF1">
    <property type="entry name" value="ASPARTATE AMINOTRANSFERASE"/>
    <property type="match status" value="1"/>
</dbReference>
<dbReference type="RefSeq" id="WP_117395334.1">
    <property type="nucleotide sequence ID" value="NZ_CP021330.1"/>
</dbReference>
<keyword evidence="5 8" id="KW-0808">Transferase</keyword>
<dbReference type="STRING" id="1122213.GCA_000423365_01486"/>
<evidence type="ECO:0000256" key="8">
    <source>
        <dbReference type="RuleBase" id="RU000481"/>
    </source>
</evidence>
<evidence type="ECO:0000313" key="11">
    <source>
        <dbReference type="Proteomes" id="UP000258927"/>
    </source>
</evidence>
<dbReference type="GO" id="GO:0006520">
    <property type="term" value="P:amino acid metabolic process"/>
    <property type="evidence" value="ECO:0007669"/>
    <property type="project" value="InterPro"/>
</dbReference>
<evidence type="ECO:0000256" key="6">
    <source>
        <dbReference type="ARBA" id="ARBA00022898"/>
    </source>
</evidence>
<evidence type="ECO:0000256" key="5">
    <source>
        <dbReference type="ARBA" id="ARBA00022679"/>
    </source>
</evidence>
<dbReference type="InterPro" id="IPR015424">
    <property type="entry name" value="PyrdxlP-dep_Trfase"/>
</dbReference>
<dbReference type="KEGG" id="mmyr:MXMO3_01310"/>
<keyword evidence="4 8" id="KW-0032">Aminotransferase</keyword>
<evidence type="ECO:0000313" key="10">
    <source>
        <dbReference type="EMBL" id="AVX03841.1"/>
    </source>
</evidence>
<evidence type="ECO:0000256" key="2">
    <source>
        <dbReference type="ARBA" id="ARBA00007441"/>
    </source>
</evidence>
<comment type="subunit">
    <text evidence="3">Homodimer.</text>
</comment>
<dbReference type="EMBL" id="CP021330">
    <property type="protein sequence ID" value="AVX03841.1"/>
    <property type="molecule type" value="Genomic_DNA"/>
</dbReference>
<dbReference type="InterPro" id="IPR004839">
    <property type="entry name" value="Aminotransferase_I/II_large"/>
</dbReference>
<evidence type="ECO:0000259" key="9">
    <source>
        <dbReference type="Pfam" id="PF00155"/>
    </source>
</evidence>
<dbReference type="InterPro" id="IPR050596">
    <property type="entry name" value="AspAT/PAT-like"/>
</dbReference>
<organism evidence="10 11">
    <name type="scientific">Maritalea myrionectae</name>
    <dbReference type="NCBI Taxonomy" id="454601"/>
    <lineage>
        <taxon>Bacteria</taxon>
        <taxon>Pseudomonadati</taxon>
        <taxon>Pseudomonadota</taxon>
        <taxon>Alphaproteobacteria</taxon>
        <taxon>Hyphomicrobiales</taxon>
        <taxon>Devosiaceae</taxon>
        <taxon>Maritalea</taxon>
    </lineage>
</organism>
<dbReference type="InterPro" id="IPR015422">
    <property type="entry name" value="PyrdxlP-dep_Trfase_small"/>
</dbReference>
<gene>
    <name evidence="10" type="ORF">MXMO3_01310</name>
</gene>
<accession>A0A2R4MCS0</accession>
<reference evidence="10 11" key="1">
    <citation type="submission" date="2017-05" db="EMBL/GenBank/DDBJ databases">
        <title>Genome Analysis of Maritalea myrionectae HL2708#5.</title>
        <authorList>
            <consortium name="Cotde Inc.-PKNU"/>
            <person name="Jang D."/>
            <person name="Oh H.-M."/>
        </authorList>
    </citation>
    <scope>NUCLEOTIDE SEQUENCE [LARGE SCALE GENOMIC DNA]</scope>
    <source>
        <strain evidence="10 11">HL2708#5</strain>
    </source>
</reference>
<keyword evidence="6" id="KW-0663">Pyridoxal phosphate</keyword>
<comment type="similarity">
    <text evidence="2 8">Belongs to the class-I pyridoxal-phosphate-dependent aminotransferase family.</text>
</comment>
<proteinExistence type="inferred from homology"/>
<feature type="domain" description="Aminotransferase class I/classII large" evidence="9">
    <location>
        <begin position="32"/>
        <end position="392"/>
    </location>
</feature>
<dbReference type="GO" id="GO:0004069">
    <property type="term" value="F:L-aspartate:2-oxoglutarate aminotransferase activity"/>
    <property type="evidence" value="ECO:0007669"/>
    <property type="project" value="UniProtKB-EC"/>
</dbReference>
<evidence type="ECO:0000256" key="7">
    <source>
        <dbReference type="ARBA" id="ARBA00049185"/>
    </source>
</evidence>
<dbReference type="CDD" id="cd00609">
    <property type="entry name" value="AAT_like"/>
    <property type="match status" value="1"/>
</dbReference>
<keyword evidence="11" id="KW-1185">Reference proteome</keyword>
<comment type="catalytic activity">
    <reaction evidence="7">
        <text>L-aspartate + 2-oxoglutarate = oxaloacetate + L-glutamate</text>
        <dbReference type="Rhea" id="RHEA:21824"/>
        <dbReference type="ChEBI" id="CHEBI:16452"/>
        <dbReference type="ChEBI" id="CHEBI:16810"/>
        <dbReference type="ChEBI" id="CHEBI:29985"/>
        <dbReference type="ChEBI" id="CHEBI:29991"/>
        <dbReference type="EC" id="2.6.1.1"/>
    </reaction>
</comment>
<comment type="cofactor">
    <cofactor evidence="1 8">
        <name>pyridoxal 5'-phosphate</name>
        <dbReference type="ChEBI" id="CHEBI:597326"/>
    </cofactor>
</comment>
<dbReference type="Pfam" id="PF00155">
    <property type="entry name" value="Aminotran_1_2"/>
    <property type="match status" value="1"/>
</dbReference>
<dbReference type="Gene3D" id="3.40.640.10">
    <property type="entry name" value="Type I PLP-dependent aspartate aminotransferase-like (Major domain)"/>
    <property type="match status" value="1"/>
</dbReference>
<dbReference type="PANTHER" id="PTHR46383">
    <property type="entry name" value="ASPARTATE AMINOTRANSFERASE"/>
    <property type="match status" value="1"/>
</dbReference>
<dbReference type="EC" id="2.6.1.-" evidence="8"/>
<dbReference type="Gene3D" id="3.90.1150.10">
    <property type="entry name" value="Aspartate Aminotransferase, domain 1"/>
    <property type="match status" value="1"/>
</dbReference>
<dbReference type="InterPro" id="IPR004838">
    <property type="entry name" value="NHTrfase_class1_PyrdxlP-BS"/>
</dbReference>
<name>A0A2R4MCS0_9HYPH</name>
<dbReference type="PRINTS" id="PR00753">
    <property type="entry name" value="ACCSYNTHASE"/>
</dbReference>